<organism evidence="2 3">
    <name type="scientific">Channa striata</name>
    <name type="common">Snakehead murrel</name>
    <name type="synonym">Ophicephalus striatus</name>
    <dbReference type="NCBI Taxonomy" id="64152"/>
    <lineage>
        <taxon>Eukaryota</taxon>
        <taxon>Metazoa</taxon>
        <taxon>Chordata</taxon>
        <taxon>Craniata</taxon>
        <taxon>Vertebrata</taxon>
        <taxon>Euteleostomi</taxon>
        <taxon>Actinopterygii</taxon>
        <taxon>Neopterygii</taxon>
        <taxon>Teleostei</taxon>
        <taxon>Neoteleostei</taxon>
        <taxon>Acanthomorphata</taxon>
        <taxon>Anabantaria</taxon>
        <taxon>Anabantiformes</taxon>
        <taxon>Channoidei</taxon>
        <taxon>Channidae</taxon>
        <taxon>Channa</taxon>
    </lineage>
</organism>
<feature type="domain" description="GIY-YIG" evidence="1">
    <location>
        <begin position="581"/>
        <end position="675"/>
    </location>
</feature>
<reference evidence="2" key="1">
    <citation type="submission" date="2023-07" db="EMBL/GenBank/DDBJ databases">
        <title>Chromosome-level Genome Assembly of Striped Snakehead (Channa striata).</title>
        <authorList>
            <person name="Liu H."/>
        </authorList>
    </citation>
    <scope>NUCLEOTIDE SEQUENCE</scope>
    <source>
        <strain evidence="2">Gz</strain>
        <tissue evidence="2">Muscle</tissue>
    </source>
</reference>
<accession>A0AA88J1I4</accession>
<protein>
    <recommendedName>
        <fullName evidence="1">GIY-YIG domain-containing protein</fullName>
    </recommendedName>
</protein>
<dbReference type="Proteomes" id="UP001187415">
    <property type="component" value="Unassembled WGS sequence"/>
</dbReference>
<name>A0AA88J1I4_CHASR</name>
<sequence>MYHRKVKLAVHFKGDGAGTDTVIPPFMPRSGWTPSVDELPAEVGRLIVRDQDALRRGFKFYRERPNLTRGECRALKSLINNKHIVIKPADKGSAVVIMGRDQYIFEVDRQLQDTTYYRTLDEPIYFKTIPVVHNIIDTLKDKKFITWKQAQYLKGDGEPRERRFYILPKIHKDPTTWTVPYQIPQGRPIVSDCGSETYQTAEYIDYFLNPLSLLHPSYVKDTYHFIEIVKRLRVPQNSMFFSLDVDSLYTNIDIQAGLDAVRECFELNPSTSRPDSEILQLLEINLTKNDFVFNNKYYLQVKGTAMGKRFAPAYANIFMAKWEAGALAKCYKKPLHYFRYLDDIWGIWGHSGDDFKEFMSILNDHDPSIQLKHVTNYQSIDFLDTTVYKGPSFELTGQLGVKVFFKKTDTHALLFKTSFHPKHTFRGLVKSQLLRFRRICTQTSCFWEAVKTLFGALKKRGYSRSFLRHCLNTFEEVKSRPNTQIIPLITRYSSMSKILNRQLKNNYEELMGRTGILQSHRVISAYTKHKNLRDYLVRAKLEPIQRTSSSSILATFTTLKFVRNRTHRTIYRIAHSFTPHTKNCVYIIFCSVCGKQYVGETKNSLRMRMWQHTHNIRRRKELDTPLVSHFIRHGLQALRVAGLQSNPSWTDRQRRGRERYWIHILHTLEPDGLNAKR</sequence>
<dbReference type="Pfam" id="PF26215">
    <property type="entry name" value="HTH_animal"/>
    <property type="match status" value="1"/>
</dbReference>
<keyword evidence="3" id="KW-1185">Reference proteome</keyword>
<dbReference type="PANTHER" id="PTHR21301">
    <property type="entry name" value="REVERSE TRANSCRIPTASE"/>
    <property type="match status" value="1"/>
</dbReference>
<evidence type="ECO:0000313" key="3">
    <source>
        <dbReference type="Proteomes" id="UP001187415"/>
    </source>
</evidence>
<dbReference type="EMBL" id="JAUPFM010000019">
    <property type="protein sequence ID" value="KAK2820087.1"/>
    <property type="molecule type" value="Genomic_DNA"/>
</dbReference>
<dbReference type="PANTHER" id="PTHR21301:SF10">
    <property type="entry name" value="REVERSE TRANSCRIPTASE DOMAIN-CONTAINING PROTEIN"/>
    <property type="match status" value="1"/>
</dbReference>
<dbReference type="PROSITE" id="PS50164">
    <property type="entry name" value="GIY_YIG"/>
    <property type="match status" value="1"/>
</dbReference>
<proteinExistence type="predicted"/>
<gene>
    <name evidence="2" type="ORF">Q5P01_023046</name>
</gene>
<dbReference type="InterPro" id="IPR035901">
    <property type="entry name" value="GIY-YIG_endonuc_sf"/>
</dbReference>
<evidence type="ECO:0000313" key="2">
    <source>
        <dbReference type="EMBL" id="KAK2820087.1"/>
    </source>
</evidence>
<dbReference type="InterPro" id="IPR058912">
    <property type="entry name" value="HTH_animal"/>
</dbReference>
<dbReference type="SUPFAM" id="SSF82771">
    <property type="entry name" value="GIY-YIG endonuclease"/>
    <property type="match status" value="1"/>
</dbReference>
<dbReference type="Gene3D" id="3.40.1440.10">
    <property type="entry name" value="GIY-YIG endonuclease"/>
    <property type="match status" value="1"/>
</dbReference>
<dbReference type="AlphaFoldDB" id="A0AA88J1I4"/>
<evidence type="ECO:0000259" key="1">
    <source>
        <dbReference type="PROSITE" id="PS50164"/>
    </source>
</evidence>
<comment type="caution">
    <text evidence="2">The sequence shown here is derived from an EMBL/GenBank/DDBJ whole genome shotgun (WGS) entry which is preliminary data.</text>
</comment>
<dbReference type="InterPro" id="IPR000305">
    <property type="entry name" value="GIY-YIG_endonuc"/>
</dbReference>
<dbReference type="CDD" id="cd10442">
    <property type="entry name" value="GIY-YIG_PLEs"/>
    <property type="match status" value="1"/>
</dbReference>
<dbReference type="Pfam" id="PF01541">
    <property type="entry name" value="GIY-YIG"/>
    <property type="match status" value="1"/>
</dbReference>